<dbReference type="PANTHER" id="PTHR46196">
    <property type="entry name" value="TRANSCRIPTION FACTOR BHLH155-LIKE ISOFORM X1-RELATED"/>
    <property type="match status" value="1"/>
</dbReference>
<dbReference type="Proteomes" id="UP000325577">
    <property type="component" value="Linkage Group LG0"/>
</dbReference>
<proteinExistence type="predicted"/>
<evidence type="ECO:0000313" key="4">
    <source>
        <dbReference type="EMBL" id="KAA8550770.1"/>
    </source>
</evidence>
<reference evidence="4 5" key="1">
    <citation type="submission" date="2019-09" db="EMBL/GenBank/DDBJ databases">
        <title>A chromosome-level genome assembly of the Chinese tupelo Nyssa sinensis.</title>
        <authorList>
            <person name="Yang X."/>
            <person name="Kang M."/>
            <person name="Yang Y."/>
            <person name="Xiong H."/>
            <person name="Wang M."/>
            <person name="Zhang Z."/>
            <person name="Wang Z."/>
            <person name="Wu H."/>
            <person name="Ma T."/>
            <person name="Liu J."/>
            <person name="Xi Z."/>
        </authorList>
    </citation>
    <scope>NUCLEOTIDE SEQUENCE [LARGE SCALE GENOMIC DNA]</scope>
    <source>
        <strain evidence="4">J267</strain>
        <tissue evidence="4">Leaf</tissue>
    </source>
</reference>
<protein>
    <recommendedName>
        <fullName evidence="3">Transcription factor MYC/MYB N-terminal domain-containing protein</fullName>
    </recommendedName>
</protein>
<dbReference type="InterPro" id="IPR043561">
    <property type="entry name" value="LHW-like"/>
</dbReference>
<sequence length="234" mass="26399">MRSQLHQVLRALCFNTEWKYAVFWKLKHRARMMLTCEDAYYDNHEQRDLSENKCFSEVVGNLCDGHDSHDPLGLAVAKMSYHVYSLGEGIIGQVAVTGKHLWIFSDKHASDACSLLEYCDGWHTQFSAGIRTVIVVAVAPHGLVQLGSLNKITEDLKLVNHIRETFFSYQDPSVGCFPSVIKCSMKSSSCLSDASMRSSGSGIVNDCICNLDITFEEDKANIWSRMFPSSWKTW</sequence>
<accession>A0A5J5C9N6</accession>
<keyword evidence="2" id="KW-0804">Transcription</keyword>
<keyword evidence="5" id="KW-1185">Reference proteome</keyword>
<feature type="domain" description="Transcription factor MYC/MYB N-terminal" evidence="3">
    <location>
        <begin position="5"/>
        <end position="166"/>
    </location>
</feature>
<evidence type="ECO:0000259" key="3">
    <source>
        <dbReference type="Pfam" id="PF14215"/>
    </source>
</evidence>
<organism evidence="4 5">
    <name type="scientific">Nyssa sinensis</name>
    <dbReference type="NCBI Taxonomy" id="561372"/>
    <lineage>
        <taxon>Eukaryota</taxon>
        <taxon>Viridiplantae</taxon>
        <taxon>Streptophyta</taxon>
        <taxon>Embryophyta</taxon>
        <taxon>Tracheophyta</taxon>
        <taxon>Spermatophyta</taxon>
        <taxon>Magnoliopsida</taxon>
        <taxon>eudicotyledons</taxon>
        <taxon>Gunneridae</taxon>
        <taxon>Pentapetalae</taxon>
        <taxon>asterids</taxon>
        <taxon>Cornales</taxon>
        <taxon>Nyssaceae</taxon>
        <taxon>Nyssa</taxon>
    </lineage>
</organism>
<gene>
    <name evidence="4" type="ORF">F0562_002454</name>
</gene>
<dbReference type="Pfam" id="PF14215">
    <property type="entry name" value="bHLH-MYC_N"/>
    <property type="match status" value="1"/>
</dbReference>
<name>A0A5J5C9N6_9ASTE</name>
<evidence type="ECO:0000256" key="1">
    <source>
        <dbReference type="ARBA" id="ARBA00023015"/>
    </source>
</evidence>
<evidence type="ECO:0000313" key="5">
    <source>
        <dbReference type="Proteomes" id="UP000325577"/>
    </source>
</evidence>
<evidence type="ECO:0000256" key="2">
    <source>
        <dbReference type="ARBA" id="ARBA00023163"/>
    </source>
</evidence>
<dbReference type="InterPro" id="IPR025610">
    <property type="entry name" value="MYC/MYB_N"/>
</dbReference>
<dbReference type="PANTHER" id="PTHR46196:SF1">
    <property type="entry name" value="TRANSCRIPTION FACTOR EMB1444-RELATED"/>
    <property type="match status" value="1"/>
</dbReference>
<keyword evidence="1" id="KW-0805">Transcription regulation</keyword>
<dbReference type="EMBL" id="CM018031">
    <property type="protein sequence ID" value="KAA8550770.1"/>
    <property type="molecule type" value="Genomic_DNA"/>
</dbReference>
<dbReference type="GO" id="GO:0003700">
    <property type="term" value="F:DNA-binding transcription factor activity"/>
    <property type="evidence" value="ECO:0007669"/>
    <property type="project" value="InterPro"/>
</dbReference>
<dbReference type="AlphaFoldDB" id="A0A5J5C9N6"/>
<dbReference type="OrthoDB" id="778365at2759"/>